<dbReference type="Gene3D" id="3.40.630.30">
    <property type="match status" value="1"/>
</dbReference>
<dbReference type="SUPFAM" id="SSF55729">
    <property type="entry name" value="Acyl-CoA N-acyltransferases (Nat)"/>
    <property type="match status" value="1"/>
</dbReference>
<sequence length="197" mass="21552">MEAIHTVMKDGRKLCLRRLTSEDAPLIEAGIKDLSDRSRYLRFFSGFKQAPPSVLQRLTNFDTDDHLAWGAVDASLPSYPPIAAAHIIRTDPAPETTGDFALAVLDDYQGLGVARAMMSCLFHDALTSGYETVHLDVLFENKSARSLFTTMGAVPSSSNGGVIHMELDLRTALGRLEMSKRAPVAEMFKDVQHALSG</sequence>
<proteinExistence type="predicted"/>
<dbReference type="RefSeq" id="WP_189587140.1">
    <property type="nucleotide sequence ID" value="NZ_BMYV01000004.1"/>
</dbReference>
<accession>A0A918KVU5</accession>
<protein>
    <recommendedName>
        <fullName evidence="1">N-acetyltransferase domain-containing protein</fullName>
    </recommendedName>
</protein>
<dbReference type="Proteomes" id="UP000600865">
    <property type="component" value="Unassembled WGS sequence"/>
</dbReference>
<dbReference type="GO" id="GO:0016747">
    <property type="term" value="F:acyltransferase activity, transferring groups other than amino-acyl groups"/>
    <property type="evidence" value="ECO:0007669"/>
    <property type="project" value="InterPro"/>
</dbReference>
<feature type="domain" description="N-acetyltransferase" evidence="1">
    <location>
        <begin position="14"/>
        <end position="183"/>
    </location>
</feature>
<dbReference type="EMBL" id="BMYV01000004">
    <property type="protein sequence ID" value="GGX75916.1"/>
    <property type="molecule type" value="Genomic_DNA"/>
</dbReference>
<dbReference type="InterPro" id="IPR016181">
    <property type="entry name" value="Acyl_CoA_acyltransferase"/>
</dbReference>
<dbReference type="InterPro" id="IPR000182">
    <property type="entry name" value="GNAT_dom"/>
</dbReference>
<keyword evidence="3" id="KW-1185">Reference proteome</keyword>
<comment type="caution">
    <text evidence="2">The sequence shown here is derived from an EMBL/GenBank/DDBJ whole genome shotgun (WGS) entry which is preliminary data.</text>
</comment>
<gene>
    <name evidence="2" type="ORF">GCM10011309_27440</name>
</gene>
<evidence type="ECO:0000259" key="1">
    <source>
        <dbReference type="PROSITE" id="PS51186"/>
    </source>
</evidence>
<name>A0A918KVU5_9PROT</name>
<dbReference type="PROSITE" id="PS51186">
    <property type="entry name" value="GNAT"/>
    <property type="match status" value="1"/>
</dbReference>
<evidence type="ECO:0000313" key="3">
    <source>
        <dbReference type="Proteomes" id="UP000600865"/>
    </source>
</evidence>
<dbReference type="CDD" id="cd04301">
    <property type="entry name" value="NAT_SF"/>
    <property type="match status" value="1"/>
</dbReference>
<dbReference type="AlphaFoldDB" id="A0A918KVU5"/>
<dbReference type="Pfam" id="PF00583">
    <property type="entry name" value="Acetyltransf_1"/>
    <property type="match status" value="1"/>
</dbReference>
<evidence type="ECO:0000313" key="2">
    <source>
        <dbReference type="EMBL" id="GGX75916.1"/>
    </source>
</evidence>
<reference evidence="2 3" key="1">
    <citation type="journal article" date="2014" name="Int. J. Syst. Evol. Microbiol.">
        <title>Complete genome sequence of Corynebacterium casei LMG S-19264T (=DSM 44701T), isolated from a smear-ripened cheese.</title>
        <authorList>
            <consortium name="US DOE Joint Genome Institute (JGI-PGF)"/>
            <person name="Walter F."/>
            <person name="Albersmeier A."/>
            <person name="Kalinowski J."/>
            <person name="Ruckert C."/>
        </authorList>
    </citation>
    <scope>NUCLEOTIDE SEQUENCE [LARGE SCALE GENOMIC DNA]</scope>
    <source>
        <strain evidence="2 3">KCTC 23968</strain>
    </source>
</reference>
<organism evidence="2 3">
    <name type="scientific">Litorimonas cladophorae</name>
    <dbReference type="NCBI Taxonomy" id="1220491"/>
    <lineage>
        <taxon>Bacteria</taxon>
        <taxon>Pseudomonadati</taxon>
        <taxon>Pseudomonadota</taxon>
        <taxon>Alphaproteobacteria</taxon>
        <taxon>Maricaulales</taxon>
        <taxon>Robiginitomaculaceae</taxon>
    </lineage>
</organism>